<sequence>FEVSVLFTDGIKFTQDAIVNFHNQHLWTYENPHAVNQSRHQHQFSCNVWAGIIGDMLIGPVFLPFTLNGRDYTQFLETELSTLLQDVPLVTRTRIWFMHNGAPAHFSRPTREYLNYTNYTNR</sequence>
<dbReference type="InterPro" id="IPR036397">
    <property type="entry name" value="RNaseH_sf"/>
</dbReference>
<feature type="non-terminal residue" evidence="1">
    <location>
        <position position="1"/>
    </location>
</feature>
<dbReference type="GO" id="GO:0003676">
    <property type="term" value="F:nucleic acid binding"/>
    <property type="evidence" value="ECO:0007669"/>
    <property type="project" value="InterPro"/>
</dbReference>
<reference evidence="1 2" key="1">
    <citation type="journal article" date="2010" name="Science">
        <title>Genomic comparison of the ants Camponotus floridanus and Harpegnathos saltator.</title>
        <authorList>
            <person name="Bonasio R."/>
            <person name="Zhang G."/>
            <person name="Ye C."/>
            <person name="Mutti N.S."/>
            <person name="Fang X."/>
            <person name="Qin N."/>
            <person name="Donahue G."/>
            <person name="Yang P."/>
            <person name="Li Q."/>
            <person name="Li C."/>
            <person name="Zhang P."/>
            <person name="Huang Z."/>
            <person name="Berger S.L."/>
            <person name="Reinberg D."/>
            <person name="Wang J."/>
            <person name="Liebig J."/>
        </authorList>
    </citation>
    <scope>NUCLEOTIDE SEQUENCE [LARGE SCALE GENOMIC DNA]</scope>
    <source>
        <strain evidence="1 2">R22 G/1</strain>
    </source>
</reference>
<keyword evidence="2" id="KW-1185">Reference proteome</keyword>
<name>E2BSS8_HARSA</name>
<dbReference type="STRING" id="610380.E2BSS8"/>
<dbReference type="OMA" id="RTRIWFM"/>
<dbReference type="AlphaFoldDB" id="E2BSS8"/>
<feature type="non-terminal residue" evidence="1">
    <location>
        <position position="122"/>
    </location>
</feature>
<evidence type="ECO:0008006" key="3">
    <source>
        <dbReference type="Google" id="ProtNLM"/>
    </source>
</evidence>
<dbReference type="EMBL" id="GL450255">
    <property type="protein sequence ID" value="EFN81251.1"/>
    <property type="molecule type" value="Genomic_DNA"/>
</dbReference>
<gene>
    <name evidence="1" type="ORF">EAI_03982</name>
</gene>
<dbReference type="OrthoDB" id="7699088at2759"/>
<evidence type="ECO:0000313" key="2">
    <source>
        <dbReference type="Proteomes" id="UP000008237"/>
    </source>
</evidence>
<dbReference type="PANTHER" id="PTHR47326">
    <property type="entry name" value="TRANSPOSABLE ELEMENT TC3 TRANSPOSASE-LIKE PROTEIN"/>
    <property type="match status" value="1"/>
</dbReference>
<protein>
    <recommendedName>
        <fullName evidence="3">Histone-lysine N-methyltransferase SETMAR</fullName>
    </recommendedName>
</protein>
<evidence type="ECO:0000313" key="1">
    <source>
        <dbReference type="EMBL" id="EFN81251.1"/>
    </source>
</evidence>
<dbReference type="PANTHER" id="PTHR47326:SF1">
    <property type="entry name" value="HTH PSQ-TYPE DOMAIN-CONTAINING PROTEIN"/>
    <property type="match status" value="1"/>
</dbReference>
<organism evidence="2">
    <name type="scientific">Harpegnathos saltator</name>
    <name type="common">Jerdon's jumping ant</name>
    <dbReference type="NCBI Taxonomy" id="610380"/>
    <lineage>
        <taxon>Eukaryota</taxon>
        <taxon>Metazoa</taxon>
        <taxon>Ecdysozoa</taxon>
        <taxon>Arthropoda</taxon>
        <taxon>Hexapoda</taxon>
        <taxon>Insecta</taxon>
        <taxon>Pterygota</taxon>
        <taxon>Neoptera</taxon>
        <taxon>Endopterygota</taxon>
        <taxon>Hymenoptera</taxon>
        <taxon>Apocrita</taxon>
        <taxon>Aculeata</taxon>
        <taxon>Formicoidea</taxon>
        <taxon>Formicidae</taxon>
        <taxon>Ponerinae</taxon>
        <taxon>Ponerini</taxon>
        <taxon>Harpegnathos</taxon>
    </lineage>
</organism>
<dbReference type="Gene3D" id="3.30.420.10">
    <property type="entry name" value="Ribonuclease H-like superfamily/Ribonuclease H"/>
    <property type="match status" value="1"/>
</dbReference>
<dbReference type="Proteomes" id="UP000008237">
    <property type="component" value="Unassembled WGS sequence"/>
</dbReference>
<accession>E2BSS8</accession>
<dbReference type="InParanoid" id="E2BSS8"/>
<proteinExistence type="predicted"/>